<accession>A0A386Z690</accession>
<dbReference type="Pfam" id="PF11887">
    <property type="entry name" value="Mce4_CUP1"/>
    <property type="match status" value="1"/>
</dbReference>
<protein>
    <submittedName>
        <fullName evidence="4">MCE family protein</fullName>
    </submittedName>
</protein>
<dbReference type="InterPro" id="IPR003399">
    <property type="entry name" value="Mce/MlaD"/>
</dbReference>
<feature type="transmembrane region" description="Helical" evidence="1">
    <location>
        <begin position="12"/>
        <end position="30"/>
    </location>
</feature>
<dbReference type="EMBL" id="CP032568">
    <property type="protein sequence ID" value="AYF73292.1"/>
    <property type="molecule type" value="Genomic_DNA"/>
</dbReference>
<dbReference type="PANTHER" id="PTHR33371:SF17">
    <property type="entry name" value="MCE-FAMILY PROTEIN MCE1B"/>
    <property type="match status" value="1"/>
</dbReference>
<evidence type="ECO:0000259" key="3">
    <source>
        <dbReference type="Pfam" id="PF11887"/>
    </source>
</evidence>
<name>A0A386Z690_9NOCA</name>
<evidence type="ECO:0000313" key="4">
    <source>
        <dbReference type="EMBL" id="AYF73292.1"/>
    </source>
</evidence>
<keyword evidence="1" id="KW-0472">Membrane</keyword>
<sequence>MRFKLHASTVKLSIFTLVMVLILAGLGVIFSQMRFARSTGYHAIFTSSSGILPGAKVRIAGVPVGSVSRAYVGKDHLAHIDFDIDHQYRIYRSTNAAIRYENLTGDRYLELMDGPGSAQALDQGATIHVEQTKPALDLDMLLGGFKPLLRGLNPEQVNDLTGALLQVFQGQGGTLVSLLNSGGSFSKTLGDRDALIGSVIENLKTVLATIDDRNADFATTLNELQRLVSGLAADKDPIGDALPRLAGATGDLTTLLQQVRPDLKGNIDQLGRLSTNLDDKKDDIQNVLNMLPETYKKLIRIGSYGSFLNMFVCGANFLVDGPDGKTQQVNFIGGQHTGRCAE</sequence>
<dbReference type="Pfam" id="PF02470">
    <property type="entry name" value="MlaD"/>
    <property type="match status" value="1"/>
</dbReference>
<dbReference type="RefSeq" id="WP_120735228.1">
    <property type="nucleotide sequence ID" value="NZ_CP032568.1"/>
</dbReference>
<keyword evidence="1" id="KW-0812">Transmembrane</keyword>
<gene>
    <name evidence="4" type="ORF">D7D52_04785</name>
</gene>
<dbReference type="InterPro" id="IPR005693">
    <property type="entry name" value="Mce"/>
</dbReference>
<organism evidence="4 5">
    <name type="scientific">Nocardia yunnanensis</name>
    <dbReference type="NCBI Taxonomy" id="2382165"/>
    <lineage>
        <taxon>Bacteria</taxon>
        <taxon>Bacillati</taxon>
        <taxon>Actinomycetota</taxon>
        <taxon>Actinomycetes</taxon>
        <taxon>Mycobacteriales</taxon>
        <taxon>Nocardiaceae</taxon>
        <taxon>Nocardia</taxon>
    </lineage>
</organism>
<dbReference type="AlphaFoldDB" id="A0A386Z690"/>
<proteinExistence type="predicted"/>
<evidence type="ECO:0000259" key="2">
    <source>
        <dbReference type="Pfam" id="PF02470"/>
    </source>
</evidence>
<dbReference type="InterPro" id="IPR024516">
    <property type="entry name" value="Mce_C"/>
</dbReference>
<evidence type="ECO:0000313" key="5">
    <source>
        <dbReference type="Proteomes" id="UP000267164"/>
    </source>
</evidence>
<dbReference type="GO" id="GO:0005576">
    <property type="term" value="C:extracellular region"/>
    <property type="evidence" value="ECO:0007669"/>
    <property type="project" value="TreeGrafter"/>
</dbReference>
<dbReference type="Proteomes" id="UP000267164">
    <property type="component" value="Chromosome"/>
</dbReference>
<reference evidence="4 5" key="1">
    <citation type="submission" date="2018-09" db="EMBL/GenBank/DDBJ databases">
        <title>Nocardia yunnanensis sp. nov., an actinomycete isolated from a soil sample.</title>
        <authorList>
            <person name="Zhang J."/>
        </authorList>
    </citation>
    <scope>NUCLEOTIDE SEQUENCE [LARGE SCALE GENOMIC DNA]</scope>
    <source>
        <strain evidence="4 5">CFHS0054</strain>
    </source>
</reference>
<evidence type="ECO:0000256" key="1">
    <source>
        <dbReference type="SAM" id="Phobius"/>
    </source>
</evidence>
<dbReference type="InterPro" id="IPR052336">
    <property type="entry name" value="MlaD_Phospholipid_Transporter"/>
</dbReference>
<dbReference type="GO" id="GO:0051701">
    <property type="term" value="P:biological process involved in interaction with host"/>
    <property type="evidence" value="ECO:0007669"/>
    <property type="project" value="TreeGrafter"/>
</dbReference>
<keyword evidence="1" id="KW-1133">Transmembrane helix</keyword>
<dbReference type="KEGG" id="nyu:D7D52_04785"/>
<dbReference type="PANTHER" id="PTHR33371">
    <property type="entry name" value="INTERMEMBRANE PHOSPHOLIPID TRANSPORT SYSTEM BINDING PROTEIN MLAD-RELATED"/>
    <property type="match status" value="1"/>
</dbReference>
<dbReference type="OrthoDB" id="338143at2"/>
<feature type="domain" description="Mammalian cell entry C-terminal" evidence="3">
    <location>
        <begin position="117"/>
        <end position="314"/>
    </location>
</feature>
<dbReference type="NCBIfam" id="TIGR00996">
    <property type="entry name" value="Mtu_fam_mce"/>
    <property type="match status" value="1"/>
</dbReference>
<keyword evidence="5" id="KW-1185">Reference proteome</keyword>
<feature type="domain" description="Mce/MlaD" evidence="2">
    <location>
        <begin position="40"/>
        <end position="114"/>
    </location>
</feature>